<sequence>MVTFIKSILSSIPIFTLVPKVVIKTIESHICNFLWDSGETSRKHWVSWRKICKPITDGGMDLSSLPEMVDALRTKMAWKIIERKSLWSRFIHLKYGADLKCIIGSSNLWKNLHLKIA</sequence>
<dbReference type="Gramene" id="Kaladp0773s0002.1.v1.1">
    <property type="protein sequence ID" value="Kaladp0773s0002.1.v1.1.CDS.1"/>
    <property type="gene ID" value="Kaladp0773s0002.v1.1"/>
</dbReference>
<accession>A0A7N0VER3</accession>
<evidence type="ECO:0000313" key="1">
    <source>
        <dbReference type="EnsemblPlants" id="Kaladp0773s0002.1.v1.1.CDS.1"/>
    </source>
</evidence>
<dbReference type="EnsemblPlants" id="Kaladp0773s0002.1.v1.1">
    <property type="protein sequence ID" value="Kaladp0773s0002.1.v1.1.CDS.1"/>
    <property type="gene ID" value="Kaladp0773s0002.v1.1"/>
</dbReference>
<dbReference type="Proteomes" id="UP000594263">
    <property type="component" value="Unplaced"/>
</dbReference>
<evidence type="ECO:0000313" key="2">
    <source>
        <dbReference type="Proteomes" id="UP000594263"/>
    </source>
</evidence>
<organism evidence="1 2">
    <name type="scientific">Kalanchoe fedtschenkoi</name>
    <name type="common">Lavender scallops</name>
    <name type="synonym">South American air plant</name>
    <dbReference type="NCBI Taxonomy" id="63787"/>
    <lineage>
        <taxon>Eukaryota</taxon>
        <taxon>Viridiplantae</taxon>
        <taxon>Streptophyta</taxon>
        <taxon>Embryophyta</taxon>
        <taxon>Tracheophyta</taxon>
        <taxon>Spermatophyta</taxon>
        <taxon>Magnoliopsida</taxon>
        <taxon>eudicotyledons</taxon>
        <taxon>Gunneridae</taxon>
        <taxon>Pentapetalae</taxon>
        <taxon>Saxifragales</taxon>
        <taxon>Crassulaceae</taxon>
        <taxon>Kalanchoe</taxon>
    </lineage>
</organism>
<proteinExistence type="predicted"/>
<dbReference type="PANTHER" id="PTHR33116:SF78">
    <property type="entry name" value="OS12G0587133 PROTEIN"/>
    <property type="match status" value="1"/>
</dbReference>
<reference evidence="1" key="1">
    <citation type="submission" date="2021-01" db="UniProtKB">
        <authorList>
            <consortium name="EnsemblPlants"/>
        </authorList>
    </citation>
    <scope>IDENTIFICATION</scope>
</reference>
<protein>
    <submittedName>
        <fullName evidence="1">Uncharacterized protein</fullName>
    </submittedName>
</protein>
<dbReference type="AlphaFoldDB" id="A0A7N0VER3"/>
<dbReference type="PANTHER" id="PTHR33116">
    <property type="entry name" value="REVERSE TRANSCRIPTASE ZINC-BINDING DOMAIN-CONTAINING PROTEIN-RELATED-RELATED"/>
    <property type="match status" value="1"/>
</dbReference>
<dbReference type="OMA" id="ESHICNF"/>
<keyword evidence="2" id="KW-1185">Reference proteome</keyword>
<name>A0A7N0VER3_KALFE</name>